<sequence length="173" mass="18845">MSKSNASAKNRRAYGGNPPPPVPLQGPVPLPVSGTSSSQGQSQGFTLQQVIAVIDNRLLNLEHFVKESKEGGGGKHVHFESEMNDVIPTGQHVVDNSVGEILNEFSARFDMIADEVANLKDIVLKLQTYTMDVNKTLLEERINILSDLGNNQNQTFTISNESTEVTSDTPLKI</sequence>
<proteinExistence type="predicted"/>
<evidence type="ECO:0000256" key="1">
    <source>
        <dbReference type="SAM" id="MobiDB-lite"/>
    </source>
</evidence>
<evidence type="ECO:0000313" key="2">
    <source>
        <dbReference type="EMBL" id="QHU26712.1"/>
    </source>
</evidence>
<feature type="compositionally biased region" description="Pro residues" evidence="1">
    <location>
        <begin position="17"/>
        <end position="30"/>
    </location>
</feature>
<accession>A0A6C0LBS3</accession>
<dbReference type="AlphaFoldDB" id="A0A6C0LBS3"/>
<reference evidence="2" key="1">
    <citation type="journal article" date="2020" name="Nature">
        <title>Giant virus diversity and host interactions through global metagenomics.</title>
        <authorList>
            <person name="Schulz F."/>
            <person name="Roux S."/>
            <person name="Paez-Espino D."/>
            <person name="Jungbluth S."/>
            <person name="Walsh D.A."/>
            <person name="Denef V.J."/>
            <person name="McMahon K.D."/>
            <person name="Konstantinidis K.T."/>
            <person name="Eloe-Fadrosh E.A."/>
            <person name="Kyrpides N.C."/>
            <person name="Woyke T."/>
        </authorList>
    </citation>
    <scope>NUCLEOTIDE SEQUENCE</scope>
    <source>
        <strain evidence="2">GVMAG-M-3300027759-42</strain>
    </source>
</reference>
<feature type="compositionally biased region" description="Low complexity" evidence="1">
    <location>
        <begin position="31"/>
        <end position="41"/>
    </location>
</feature>
<dbReference type="EMBL" id="MN740444">
    <property type="protein sequence ID" value="QHU26712.1"/>
    <property type="molecule type" value="Genomic_DNA"/>
</dbReference>
<feature type="region of interest" description="Disordered" evidence="1">
    <location>
        <begin position="1"/>
        <end position="41"/>
    </location>
</feature>
<organism evidence="2">
    <name type="scientific">viral metagenome</name>
    <dbReference type="NCBI Taxonomy" id="1070528"/>
    <lineage>
        <taxon>unclassified sequences</taxon>
        <taxon>metagenomes</taxon>
        <taxon>organismal metagenomes</taxon>
    </lineage>
</organism>
<name>A0A6C0LBS3_9ZZZZ</name>
<protein>
    <submittedName>
        <fullName evidence="2">Uncharacterized protein</fullName>
    </submittedName>
</protein>